<protein>
    <submittedName>
        <fullName evidence="2">Uncharacterized protein</fullName>
    </submittedName>
</protein>
<dbReference type="AlphaFoldDB" id="A0AAE0LJA6"/>
<evidence type="ECO:0000313" key="2">
    <source>
        <dbReference type="EMBL" id="KAK3287446.1"/>
    </source>
</evidence>
<reference evidence="2 3" key="1">
    <citation type="journal article" date="2015" name="Genome Biol. Evol.">
        <title>Comparative Genomics of a Bacterivorous Green Alga Reveals Evolutionary Causalities and Consequences of Phago-Mixotrophic Mode of Nutrition.</title>
        <authorList>
            <person name="Burns J.A."/>
            <person name="Paasch A."/>
            <person name="Narechania A."/>
            <person name="Kim E."/>
        </authorList>
    </citation>
    <scope>NUCLEOTIDE SEQUENCE [LARGE SCALE GENOMIC DNA]</scope>
    <source>
        <strain evidence="2 3">PLY_AMNH</strain>
    </source>
</reference>
<comment type="caution">
    <text evidence="2">The sequence shown here is derived from an EMBL/GenBank/DDBJ whole genome shotgun (WGS) entry which is preliminary data.</text>
</comment>
<name>A0AAE0LJA6_9CHLO</name>
<feature type="compositionally biased region" description="Basic and acidic residues" evidence="1">
    <location>
        <begin position="127"/>
        <end position="139"/>
    </location>
</feature>
<organism evidence="2 3">
    <name type="scientific">Cymbomonas tetramitiformis</name>
    <dbReference type="NCBI Taxonomy" id="36881"/>
    <lineage>
        <taxon>Eukaryota</taxon>
        <taxon>Viridiplantae</taxon>
        <taxon>Chlorophyta</taxon>
        <taxon>Pyramimonadophyceae</taxon>
        <taxon>Pyramimonadales</taxon>
        <taxon>Pyramimonadaceae</taxon>
        <taxon>Cymbomonas</taxon>
    </lineage>
</organism>
<evidence type="ECO:0000256" key="1">
    <source>
        <dbReference type="SAM" id="MobiDB-lite"/>
    </source>
</evidence>
<dbReference type="EMBL" id="LGRX02000845">
    <property type="protein sequence ID" value="KAK3287446.1"/>
    <property type="molecule type" value="Genomic_DNA"/>
</dbReference>
<dbReference type="Proteomes" id="UP001190700">
    <property type="component" value="Unassembled WGS sequence"/>
</dbReference>
<gene>
    <name evidence="2" type="ORF">CYMTET_5044</name>
</gene>
<feature type="region of interest" description="Disordered" evidence="1">
    <location>
        <begin position="116"/>
        <end position="165"/>
    </location>
</feature>
<keyword evidence="3" id="KW-1185">Reference proteome</keyword>
<proteinExistence type="predicted"/>
<evidence type="ECO:0000313" key="3">
    <source>
        <dbReference type="Proteomes" id="UP001190700"/>
    </source>
</evidence>
<sequence length="165" mass="19161">MKLVVVIGFSLQHDQHHQDEMQREFSTGIRRNATAELKQIVRLAHQAPPGGYPTSETEKLRYACEKLEEFEMQLSDLLNIVAEQSTNQLEGQEGWGGGEKSRGWWERYKQVTEEYNKVKHRRRKAREGRWREEAGREDSEGMTGEAEGNTKERWKEEVGGKTEKA</sequence>
<accession>A0AAE0LJA6</accession>
<feature type="compositionally biased region" description="Basic and acidic residues" evidence="1">
    <location>
        <begin position="148"/>
        <end position="165"/>
    </location>
</feature>